<feature type="transmembrane region" description="Helical" evidence="2">
    <location>
        <begin position="117"/>
        <end position="139"/>
    </location>
</feature>
<dbReference type="HOGENOM" id="CLU_044614_3_2_1"/>
<protein>
    <submittedName>
        <fullName evidence="3">Uncharacterized protein</fullName>
    </submittedName>
</protein>
<sequence length="332" mass="36783">MASYASSLYAASFSTFLFGFYTSLGARCSLILWNRYKTRKKLHWYLLFTHIAFVLLVTTRCIVVLVRIIQPVLQGIFEPPEPWERSSVLVDALWMASVMVSDAFITYRSYIVWGKNVYIVIAPAVLVLGNFAVMVLSLMQMATAPNPPAPEKIAEYFAQFGASVKRFVIMTLVVNITNTVLISFRIWNVRRKTTNARVGNDSLSGLLSLLIESAAFYTAILIVHIVAISLNNFILIPVFTDLQTPIIGIVFSSIIISVAQGSAFSDTSATGAFHASGDRRVTWPARSRSNTTTNTGRGPTEILMQTVITTRRDADETQEDAKRSTNSIDKGS</sequence>
<feature type="transmembrane region" description="Helical" evidence="2">
    <location>
        <begin position="167"/>
        <end position="187"/>
    </location>
</feature>
<evidence type="ECO:0000256" key="1">
    <source>
        <dbReference type="SAM" id="MobiDB-lite"/>
    </source>
</evidence>
<keyword evidence="4" id="KW-1185">Reference proteome</keyword>
<reference evidence="3 4" key="1">
    <citation type="submission" date="2014-04" db="EMBL/GenBank/DDBJ databases">
        <title>Evolutionary Origins and Diversification of the Mycorrhizal Mutualists.</title>
        <authorList>
            <consortium name="DOE Joint Genome Institute"/>
            <consortium name="Mycorrhizal Genomics Consortium"/>
            <person name="Kohler A."/>
            <person name="Kuo A."/>
            <person name="Nagy L.G."/>
            <person name="Floudas D."/>
            <person name="Copeland A."/>
            <person name="Barry K.W."/>
            <person name="Cichocki N."/>
            <person name="Veneault-Fourrey C."/>
            <person name="LaButti K."/>
            <person name="Lindquist E.A."/>
            <person name="Lipzen A."/>
            <person name="Lundell T."/>
            <person name="Morin E."/>
            <person name="Murat C."/>
            <person name="Riley R."/>
            <person name="Ohm R."/>
            <person name="Sun H."/>
            <person name="Tunlid A."/>
            <person name="Henrissat B."/>
            <person name="Grigoriev I.V."/>
            <person name="Hibbett D.S."/>
            <person name="Martin F."/>
        </authorList>
    </citation>
    <scope>NUCLEOTIDE SEQUENCE [LARGE SCALE GENOMIC DNA]</scope>
    <source>
        <strain evidence="3 4">FD-317 M1</strain>
    </source>
</reference>
<gene>
    <name evidence="3" type="ORF">GYMLUDRAFT_246341</name>
</gene>
<keyword evidence="2" id="KW-1133">Transmembrane helix</keyword>
<feature type="transmembrane region" description="Helical" evidence="2">
    <location>
        <begin position="6"/>
        <end position="33"/>
    </location>
</feature>
<keyword evidence="2" id="KW-0472">Membrane</keyword>
<feature type="transmembrane region" description="Helical" evidence="2">
    <location>
        <begin position="242"/>
        <end position="259"/>
    </location>
</feature>
<proteinExistence type="predicted"/>
<evidence type="ECO:0000313" key="3">
    <source>
        <dbReference type="EMBL" id="KIK58326.1"/>
    </source>
</evidence>
<feature type="compositionally biased region" description="Basic and acidic residues" evidence="1">
    <location>
        <begin position="310"/>
        <end position="323"/>
    </location>
</feature>
<organism evidence="3 4">
    <name type="scientific">Collybiopsis luxurians FD-317 M1</name>
    <dbReference type="NCBI Taxonomy" id="944289"/>
    <lineage>
        <taxon>Eukaryota</taxon>
        <taxon>Fungi</taxon>
        <taxon>Dikarya</taxon>
        <taxon>Basidiomycota</taxon>
        <taxon>Agaricomycotina</taxon>
        <taxon>Agaricomycetes</taxon>
        <taxon>Agaricomycetidae</taxon>
        <taxon>Agaricales</taxon>
        <taxon>Marasmiineae</taxon>
        <taxon>Omphalotaceae</taxon>
        <taxon>Collybiopsis</taxon>
        <taxon>Collybiopsis luxurians</taxon>
    </lineage>
</organism>
<feature type="transmembrane region" description="Helical" evidence="2">
    <location>
        <begin position="207"/>
        <end position="230"/>
    </location>
</feature>
<feature type="region of interest" description="Disordered" evidence="1">
    <location>
        <begin position="309"/>
        <end position="332"/>
    </location>
</feature>
<feature type="transmembrane region" description="Helical" evidence="2">
    <location>
        <begin position="45"/>
        <end position="68"/>
    </location>
</feature>
<accession>A0A0D0BSI9</accession>
<dbReference type="Proteomes" id="UP000053593">
    <property type="component" value="Unassembled WGS sequence"/>
</dbReference>
<dbReference type="AlphaFoldDB" id="A0A0D0BSI9"/>
<dbReference type="EMBL" id="KN834786">
    <property type="protein sequence ID" value="KIK58326.1"/>
    <property type="molecule type" value="Genomic_DNA"/>
</dbReference>
<evidence type="ECO:0000313" key="4">
    <source>
        <dbReference type="Proteomes" id="UP000053593"/>
    </source>
</evidence>
<dbReference type="OrthoDB" id="2751465at2759"/>
<evidence type="ECO:0000256" key="2">
    <source>
        <dbReference type="SAM" id="Phobius"/>
    </source>
</evidence>
<name>A0A0D0BSI9_9AGAR</name>
<feature type="transmembrane region" description="Helical" evidence="2">
    <location>
        <begin position="88"/>
        <end position="105"/>
    </location>
</feature>
<keyword evidence="2" id="KW-0812">Transmembrane</keyword>